<evidence type="ECO:0000313" key="1">
    <source>
        <dbReference type="EMBL" id="MBD2767694.1"/>
    </source>
</evidence>
<organism evidence="1 2">
    <name type="scientific">Hymenobacter montanus</name>
    <dbReference type="NCBI Taxonomy" id="2771359"/>
    <lineage>
        <taxon>Bacteria</taxon>
        <taxon>Pseudomonadati</taxon>
        <taxon>Bacteroidota</taxon>
        <taxon>Cytophagia</taxon>
        <taxon>Cytophagales</taxon>
        <taxon>Hymenobacteraceae</taxon>
        <taxon>Hymenobacter</taxon>
    </lineage>
</organism>
<keyword evidence="2" id="KW-1185">Reference proteome</keyword>
<dbReference type="SUPFAM" id="SSF52075">
    <property type="entry name" value="Outer arm dynein light chain 1"/>
    <property type="match status" value="1"/>
</dbReference>
<name>A0A927GJ18_9BACT</name>
<dbReference type="RefSeq" id="WP_191004513.1">
    <property type="nucleotide sequence ID" value="NZ_JACXAD010000006.1"/>
</dbReference>
<gene>
    <name evidence="1" type="ORF">IC235_07290</name>
</gene>
<dbReference type="AlphaFoldDB" id="A0A927GJ18"/>
<accession>A0A927GJ18</accession>
<proteinExistence type="predicted"/>
<reference evidence="1" key="1">
    <citation type="submission" date="2020-09" db="EMBL/GenBank/DDBJ databases">
        <authorList>
            <person name="Kim M.K."/>
        </authorList>
    </citation>
    <scope>NUCLEOTIDE SEQUENCE</scope>
    <source>
        <strain evidence="1">BT664</strain>
    </source>
</reference>
<dbReference type="Proteomes" id="UP000612233">
    <property type="component" value="Unassembled WGS sequence"/>
</dbReference>
<protein>
    <recommendedName>
        <fullName evidence="3">Leucine-rich repeat domain-containing protein</fullName>
    </recommendedName>
</protein>
<dbReference type="InterPro" id="IPR032675">
    <property type="entry name" value="LRR_dom_sf"/>
</dbReference>
<sequence>MRDLYCSHNQLQDLPESLEKLHHLQALACDGNQL</sequence>
<evidence type="ECO:0008006" key="3">
    <source>
        <dbReference type="Google" id="ProtNLM"/>
    </source>
</evidence>
<comment type="caution">
    <text evidence="1">The sequence shown here is derived from an EMBL/GenBank/DDBJ whole genome shotgun (WGS) entry which is preliminary data.</text>
</comment>
<dbReference type="EMBL" id="JACXAD010000006">
    <property type="protein sequence ID" value="MBD2767694.1"/>
    <property type="molecule type" value="Genomic_DNA"/>
</dbReference>
<dbReference type="Gene3D" id="3.80.10.10">
    <property type="entry name" value="Ribonuclease Inhibitor"/>
    <property type="match status" value="1"/>
</dbReference>
<evidence type="ECO:0000313" key="2">
    <source>
        <dbReference type="Proteomes" id="UP000612233"/>
    </source>
</evidence>